<accession>A0A2S8BBF3</accession>
<evidence type="ECO:0000313" key="1">
    <source>
        <dbReference type="EMBL" id="PQM43981.1"/>
    </source>
</evidence>
<proteinExistence type="predicted"/>
<evidence type="ECO:0000313" key="2">
    <source>
        <dbReference type="Proteomes" id="UP000238296"/>
    </source>
</evidence>
<comment type="caution">
    <text evidence="1">The sequence shown here is derived from an EMBL/GenBank/DDBJ whole genome shotgun (WGS) entry which is preliminary data.</text>
</comment>
<protein>
    <submittedName>
        <fullName evidence="1">Uncharacterized protein</fullName>
    </submittedName>
</protein>
<dbReference type="EMBL" id="PPEA01001087">
    <property type="protein sequence ID" value="PQM43981.1"/>
    <property type="molecule type" value="Genomic_DNA"/>
</dbReference>
<name>A0A2S8BBF3_9MYCO</name>
<sequence>MMMLMRMSFAGRIDFGSSSTSAASDANGDELMLLSRFVSDETGSEAAAGAARLCSALGVVDVNWDSTDWVLDAAEDPTACATAAP</sequence>
<dbReference type="AlphaFoldDB" id="A0A2S8BBF3"/>
<organism evidence="1 2">
    <name type="scientific">Mycobacterium talmoniae</name>
    <dbReference type="NCBI Taxonomy" id="1858794"/>
    <lineage>
        <taxon>Bacteria</taxon>
        <taxon>Bacillati</taxon>
        <taxon>Actinomycetota</taxon>
        <taxon>Actinomycetes</taxon>
        <taxon>Mycobacteriales</taxon>
        <taxon>Mycobacteriaceae</taxon>
        <taxon>Mycobacterium</taxon>
    </lineage>
</organism>
<gene>
    <name evidence="1" type="ORF">C1Y40_05860</name>
</gene>
<dbReference type="Proteomes" id="UP000238296">
    <property type="component" value="Unassembled WGS sequence"/>
</dbReference>
<reference evidence="1 2" key="1">
    <citation type="journal article" date="2017" name="Int. J. Syst. Evol. Microbiol.">
        <title>Mycobacterium talmoniae sp. nov., a slowly growing mycobacterium isolated from human respiratory samples.</title>
        <authorList>
            <person name="Davidson R.M."/>
            <person name="DeGroote M.A."/>
            <person name="Marola J.L."/>
            <person name="Buss S."/>
            <person name="Jones V."/>
            <person name="McNeil M.R."/>
            <person name="Freifeld A.G."/>
            <person name="Elaine Epperson L."/>
            <person name="Hasan N.A."/>
            <person name="Jackson M."/>
            <person name="Iwen P.C."/>
            <person name="Salfinger M."/>
            <person name="Strong M."/>
        </authorList>
    </citation>
    <scope>NUCLEOTIDE SEQUENCE [LARGE SCALE GENOMIC DNA]</scope>
    <source>
        <strain evidence="1 2">ATCC BAA-2683</strain>
    </source>
</reference>